<feature type="chain" id="PRO_5046462193" description="Galactose oxidase" evidence="3">
    <location>
        <begin position="24"/>
        <end position="334"/>
    </location>
</feature>
<evidence type="ECO:0008006" key="6">
    <source>
        <dbReference type="Google" id="ProtNLM"/>
    </source>
</evidence>
<protein>
    <recommendedName>
        <fullName evidence="6">Galactose oxidase</fullName>
    </recommendedName>
</protein>
<name>A0ABP9BE08_9SPHI</name>
<reference evidence="5" key="1">
    <citation type="journal article" date="2019" name="Int. J. Syst. Evol. Microbiol.">
        <title>The Global Catalogue of Microorganisms (GCM) 10K type strain sequencing project: providing services to taxonomists for standard genome sequencing and annotation.</title>
        <authorList>
            <consortium name="The Broad Institute Genomics Platform"/>
            <consortium name="The Broad Institute Genome Sequencing Center for Infectious Disease"/>
            <person name="Wu L."/>
            <person name="Ma J."/>
        </authorList>
    </citation>
    <scope>NUCLEOTIDE SEQUENCE [LARGE SCALE GENOMIC DNA]</scope>
    <source>
        <strain evidence="5">JCM 18200</strain>
    </source>
</reference>
<dbReference type="PANTHER" id="PTHR45632">
    <property type="entry name" value="LD33804P"/>
    <property type="match status" value="1"/>
</dbReference>
<dbReference type="Pfam" id="PF24681">
    <property type="entry name" value="Kelch_KLHDC2_KLHL20_DRC7"/>
    <property type="match status" value="1"/>
</dbReference>
<feature type="signal peptide" evidence="3">
    <location>
        <begin position="1"/>
        <end position="23"/>
    </location>
</feature>
<keyword evidence="3" id="KW-0732">Signal</keyword>
<dbReference type="SUPFAM" id="SSF117281">
    <property type="entry name" value="Kelch motif"/>
    <property type="match status" value="2"/>
</dbReference>
<organism evidence="4 5">
    <name type="scientific">Olivibacter ginsenosidimutans</name>
    <dbReference type="NCBI Taxonomy" id="1176537"/>
    <lineage>
        <taxon>Bacteria</taxon>
        <taxon>Pseudomonadati</taxon>
        <taxon>Bacteroidota</taxon>
        <taxon>Sphingobacteriia</taxon>
        <taxon>Sphingobacteriales</taxon>
        <taxon>Sphingobacteriaceae</taxon>
        <taxon>Olivibacter</taxon>
    </lineage>
</organism>
<sequence length="334" mass="36957">MKTTKFIKLTMMVLVLITAAACSKDQEDDDDEEWVRGVDFDGLPRSGAASFTINEDVYLTTGYGTSSTRFKDTWVYDINSATWMEKANFPGEARNNAVAFTLNGKGYVGLGTNGTKMFKDFYVYDPQQDSWSPIADFPGVARYGAVSFVINGVAYVGCGQDVDAQDYNDVYTYSPSSDSWTKVNSTPEKRSFAFSFVINNVAYLGGGTNNNAYVSSFYAFDGQNWSTKEPLSGRTDDYTYDLRRNYPAVFVIGNYGFITGGTNSSTLSSTWRYDPSVDYWIEHDDFTINGASSRQQAVGFSSNGVGYVVGGRSGSTPFDDIWKFTPDLSKHPNE</sequence>
<dbReference type="PROSITE" id="PS51257">
    <property type="entry name" value="PROKAR_LIPOPROTEIN"/>
    <property type="match status" value="1"/>
</dbReference>
<dbReference type="RefSeq" id="WP_345231963.1">
    <property type="nucleotide sequence ID" value="NZ_BAABIQ010000035.1"/>
</dbReference>
<dbReference type="Proteomes" id="UP001501411">
    <property type="component" value="Unassembled WGS sequence"/>
</dbReference>
<dbReference type="PANTHER" id="PTHR45632:SF3">
    <property type="entry name" value="KELCH-LIKE PROTEIN 32"/>
    <property type="match status" value="1"/>
</dbReference>
<accession>A0ABP9BE08</accession>
<dbReference type="InterPro" id="IPR015915">
    <property type="entry name" value="Kelch-typ_b-propeller"/>
</dbReference>
<evidence type="ECO:0000313" key="4">
    <source>
        <dbReference type="EMBL" id="GAA4794291.1"/>
    </source>
</evidence>
<dbReference type="Gene3D" id="2.120.10.80">
    <property type="entry name" value="Kelch-type beta propeller"/>
    <property type="match status" value="2"/>
</dbReference>
<proteinExistence type="predicted"/>
<keyword evidence="5" id="KW-1185">Reference proteome</keyword>
<keyword evidence="2" id="KW-0677">Repeat</keyword>
<keyword evidence="1" id="KW-0880">Kelch repeat</keyword>
<evidence type="ECO:0000256" key="3">
    <source>
        <dbReference type="SAM" id="SignalP"/>
    </source>
</evidence>
<comment type="caution">
    <text evidence="4">The sequence shown here is derived from an EMBL/GenBank/DDBJ whole genome shotgun (WGS) entry which is preliminary data.</text>
</comment>
<evidence type="ECO:0000256" key="2">
    <source>
        <dbReference type="ARBA" id="ARBA00022737"/>
    </source>
</evidence>
<evidence type="ECO:0000313" key="5">
    <source>
        <dbReference type="Proteomes" id="UP001501411"/>
    </source>
</evidence>
<evidence type="ECO:0000256" key="1">
    <source>
        <dbReference type="ARBA" id="ARBA00022441"/>
    </source>
</evidence>
<dbReference type="EMBL" id="BAABIQ010000035">
    <property type="protein sequence ID" value="GAA4794291.1"/>
    <property type="molecule type" value="Genomic_DNA"/>
</dbReference>
<gene>
    <name evidence="4" type="ORF">GCM10023231_23320</name>
</gene>